<evidence type="ECO:0000313" key="4">
    <source>
        <dbReference type="EMBL" id="EGD0650687.1"/>
    </source>
</evidence>
<evidence type="ECO:0000256" key="1">
    <source>
        <dbReference type="ARBA" id="ARBA00010353"/>
    </source>
</evidence>
<organism evidence="3 5">
    <name type="scientific">Escherichia coli</name>
    <dbReference type="NCBI Taxonomy" id="562"/>
    <lineage>
        <taxon>Bacteria</taxon>
        <taxon>Pseudomonadati</taxon>
        <taxon>Pseudomonadota</taxon>
        <taxon>Gammaproteobacteria</taxon>
        <taxon>Enterobacterales</taxon>
        <taxon>Enterobacteriaceae</taxon>
        <taxon>Escherichia</taxon>
    </lineage>
</organism>
<dbReference type="InterPro" id="IPR025881">
    <property type="entry name" value="Toxin_Ibs"/>
</dbReference>
<accession>A0A3L5JQ68</accession>
<reference evidence="3 5" key="1">
    <citation type="submission" date="2018-08" db="EMBL/GenBank/DDBJ databases">
        <authorList>
            <consortium name="GenomeTrakr network: Whole genome sequencing for foodborne pathogen traceback"/>
        </authorList>
    </citation>
    <scope>NUCLEOTIDE SEQUENCE [LARGE SCALE GENOMIC DNA]</scope>
    <source>
        <strain evidence="4">NC_STEC178</strain>
        <strain evidence="3 5">NC_STEC194</strain>
    </source>
</reference>
<dbReference type="Pfam" id="PF13956">
    <property type="entry name" value="Ibs_toxin"/>
    <property type="match status" value="1"/>
</dbReference>
<protein>
    <submittedName>
        <fullName evidence="3">Type I toxin-antitoxin system Ibs family toxin</fullName>
    </submittedName>
</protein>
<dbReference type="Proteomes" id="UP000587626">
    <property type="component" value="Unassembled WGS sequence"/>
</dbReference>
<sequence length="19" mass="2245">MMKLIIILIVLLLISFHAY</sequence>
<proteinExistence type="inferred from homology"/>
<evidence type="ECO:0000313" key="3">
    <source>
        <dbReference type="EMBL" id="EFM7860155.1"/>
    </source>
</evidence>
<evidence type="ECO:0000256" key="2">
    <source>
        <dbReference type="ARBA" id="ARBA00022649"/>
    </source>
</evidence>
<evidence type="ECO:0000313" key="5">
    <source>
        <dbReference type="Proteomes" id="UP000587626"/>
    </source>
</evidence>
<dbReference type="EMBL" id="AATLXB010000009">
    <property type="protein sequence ID" value="EFM7860155.1"/>
    <property type="molecule type" value="Genomic_DNA"/>
</dbReference>
<keyword evidence="2" id="KW-1277">Toxin-antitoxin system</keyword>
<gene>
    <name evidence="3" type="ORF">B6R15_001367</name>
    <name evidence="4" type="ORF">B6R31_004434</name>
</gene>
<name>A0A3L5JQ68_ECOLX</name>
<dbReference type="EMBL" id="AAVQAW010000026">
    <property type="protein sequence ID" value="EGD0650687.1"/>
    <property type="molecule type" value="Genomic_DNA"/>
</dbReference>
<dbReference type="AlphaFoldDB" id="A0A3L5JQ68"/>
<dbReference type="RefSeq" id="WP_105461410.1">
    <property type="nucleotide sequence ID" value="NZ_AP019538.1"/>
</dbReference>
<comment type="caution">
    <text evidence="3">The sequence shown here is derived from an EMBL/GenBank/DDBJ whole genome shotgun (WGS) entry which is preliminary data.</text>
</comment>
<comment type="similarity">
    <text evidence="1">Belongs to the Ibs toxic protein family.</text>
</comment>
<dbReference type="Proteomes" id="UP000630371">
    <property type="component" value="Unassembled WGS sequence"/>
</dbReference>